<dbReference type="AlphaFoldDB" id="A0A369KA62"/>
<dbReference type="EMBL" id="LUEZ02000009">
    <property type="protein sequence ID" value="RDB29737.1"/>
    <property type="molecule type" value="Genomic_DNA"/>
</dbReference>
<organism evidence="3 4">
    <name type="scientific">Hypsizygus marmoreus</name>
    <name type="common">White beech mushroom</name>
    <name type="synonym">Agaricus marmoreus</name>
    <dbReference type="NCBI Taxonomy" id="39966"/>
    <lineage>
        <taxon>Eukaryota</taxon>
        <taxon>Fungi</taxon>
        <taxon>Dikarya</taxon>
        <taxon>Basidiomycota</taxon>
        <taxon>Agaricomycotina</taxon>
        <taxon>Agaricomycetes</taxon>
        <taxon>Agaricomycetidae</taxon>
        <taxon>Agaricales</taxon>
        <taxon>Tricholomatineae</taxon>
        <taxon>Lyophyllaceae</taxon>
        <taxon>Hypsizygus</taxon>
    </lineage>
</organism>
<dbReference type="Pfam" id="PF01926">
    <property type="entry name" value="MMR_HSR1"/>
    <property type="match status" value="1"/>
</dbReference>
<dbReference type="Gene3D" id="3.40.50.300">
    <property type="entry name" value="P-loop containing nucleotide triphosphate hydrolases"/>
    <property type="match status" value="1"/>
</dbReference>
<accession>A0A369KA62</accession>
<feature type="domain" description="G" evidence="2">
    <location>
        <begin position="26"/>
        <end position="115"/>
    </location>
</feature>
<dbReference type="STRING" id="39966.A0A369KA62"/>
<dbReference type="Proteomes" id="UP000076154">
    <property type="component" value="Unassembled WGS sequence"/>
</dbReference>
<gene>
    <name evidence="3" type="primary">gtpA_2</name>
    <name evidence="3" type="ORF">Hypma_013812</name>
</gene>
<dbReference type="PANTHER" id="PTHR32046">
    <property type="entry name" value="G DOMAIN-CONTAINING PROTEIN"/>
    <property type="match status" value="1"/>
</dbReference>
<name>A0A369KA62_HYPMA</name>
<keyword evidence="1" id="KW-0175">Coiled coil</keyword>
<dbReference type="InParanoid" id="A0A369KA62"/>
<comment type="caution">
    <text evidence="3">The sequence shown here is derived from an EMBL/GenBank/DDBJ whole genome shotgun (WGS) entry which is preliminary data.</text>
</comment>
<reference evidence="3" key="1">
    <citation type="submission" date="2018-04" db="EMBL/GenBank/DDBJ databases">
        <title>Whole genome sequencing of Hypsizygus marmoreus.</title>
        <authorList>
            <person name="Choi I.-G."/>
            <person name="Min B."/>
            <person name="Kim J.-G."/>
            <person name="Kim S."/>
            <person name="Oh Y.-L."/>
            <person name="Kong W.-S."/>
            <person name="Park H."/>
            <person name="Jeong J."/>
            <person name="Song E.-S."/>
        </authorList>
    </citation>
    <scope>NUCLEOTIDE SEQUENCE [LARGE SCALE GENOMIC DNA]</scope>
    <source>
        <strain evidence="3">51987-8</strain>
    </source>
</reference>
<evidence type="ECO:0000313" key="3">
    <source>
        <dbReference type="EMBL" id="RDB29737.1"/>
    </source>
</evidence>
<protein>
    <submittedName>
        <fullName evidence="3">GTP-binding protein A</fullName>
    </submittedName>
</protein>
<evidence type="ECO:0000313" key="4">
    <source>
        <dbReference type="Proteomes" id="UP000076154"/>
    </source>
</evidence>
<dbReference type="PANTHER" id="PTHR32046:SF11">
    <property type="entry name" value="IMMUNE-ASSOCIATED NUCLEOTIDE-BINDING PROTEIN 10-LIKE"/>
    <property type="match status" value="1"/>
</dbReference>
<proteinExistence type="predicted"/>
<dbReference type="GO" id="GO:0005525">
    <property type="term" value="F:GTP binding"/>
    <property type="evidence" value="ECO:0007669"/>
    <property type="project" value="InterPro"/>
</dbReference>
<keyword evidence="4" id="KW-1185">Reference proteome</keyword>
<dbReference type="CDD" id="cd00882">
    <property type="entry name" value="Ras_like_GTPase"/>
    <property type="match status" value="1"/>
</dbReference>
<dbReference type="OrthoDB" id="8954335at2759"/>
<sequence>MVSGRTLPSQKHESGNLARDSKSISILVMGSTGSGKTTLINLASGSKLRVSDSLHSCTEDVQTSIPFDVDGREVTLIDTPGFDDTNKSDVAVLDLVAHFLKQQYEQSKTLHGIIYLHRITDNRMNGSSTRSFRMFRKLCGDSTLKNVVIVTNMWNKVHVKEGESREAELRQDDRFFKPALDNQAKTARHDNTIPSVLDIIRKILPNTAAPLTLQQELVDHMKRLPETGAGIELRDGLKELEDRFMKELLDLKHELQEALKELKVVDAKEIKEELHNSRTGLVRIQNELKNLQAQAFGKMDAEGMWKSMSAEVRVAMMFKRVQAVTDDPDNDRFWSSLGDTIKTVKALATVFNAHPIPPHIQQALTVGGDSPRYTNVKAGIREWINTYPKTVQKLEKITEKAIAKAGKKKRGWKFW</sequence>
<evidence type="ECO:0000256" key="1">
    <source>
        <dbReference type="SAM" id="Coils"/>
    </source>
</evidence>
<feature type="coiled-coil region" evidence="1">
    <location>
        <begin position="241"/>
        <end position="294"/>
    </location>
</feature>
<dbReference type="SUPFAM" id="SSF52540">
    <property type="entry name" value="P-loop containing nucleoside triphosphate hydrolases"/>
    <property type="match status" value="1"/>
</dbReference>
<dbReference type="InterPro" id="IPR027417">
    <property type="entry name" value="P-loop_NTPase"/>
</dbReference>
<dbReference type="InterPro" id="IPR006073">
    <property type="entry name" value="GTP-bd"/>
</dbReference>
<evidence type="ECO:0000259" key="2">
    <source>
        <dbReference type="Pfam" id="PF01926"/>
    </source>
</evidence>